<organism evidence="1 2">
    <name type="scientific">Gimesia aquarii</name>
    <dbReference type="NCBI Taxonomy" id="2527964"/>
    <lineage>
        <taxon>Bacteria</taxon>
        <taxon>Pseudomonadati</taxon>
        <taxon>Planctomycetota</taxon>
        <taxon>Planctomycetia</taxon>
        <taxon>Planctomycetales</taxon>
        <taxon>Planctomycetaceae</taxon>
        <taxon>Gimesia</taxon>
    </lineage>
</organism>
<sequence length="115" mass="12920">MLKANTGLNFLANSSVERFNIRIICRFSKLTEIHNPPLVSIGGFFFLLTFLNRRHSDQESFYETSLLAVFALYSLVKVVCCATPPGLREAAGSTGEQMSVFLSLINLFYFLSPFL</sequence>
<name>A0A517X063_9PLAN</name>
<proteinExistence type="predicted"/>
<evidence type="ECO:0000313" key="1">
    <source>
        <dbReference type="EMBL" id="QDU10874.1"/>
    </source>
</evidence>
<dbReference type="EMBL" id="CP037422">
    <property type="protein sequence ID" value="QDU10874.1"/>
    <property type="molecule type" value="Genomic_DNA"/>
</dbReference>
<dbReference type="AlphaFoldDB" id="A0A517X063"/>
<reference evidence="1 2" key="1">
    <citation type="submission" date="2019-03" db="EMBL/GenBank/DDBJ databases">
        <title>Deep-cultivation of Planctomycetes and their phenomic and genomic characterization uncovers novel biology.</title>
        <authorList>
            <person name="Wiegand S."/>
            <person name="Jogler M."/>
            <person name="Boedeker C."/>
            <person name="Pinto D."/>
            <person name="Vollmers J."/>
            <person name="Rivas-Marin E."/>
            <person name="Kohn T."/>
            <person name="Peeters S.H."/>
            <person name="Heuer A."/>
            <person name="Rast P."/>
            <person name="Oberbeckmann S."/>
            <person name="Bunk B."/>
            <person name="Jeske O."/>
            <person name="Meyerdierks A."/>
            <person name="Storesund J.E."/>
            <person name="Kallscheuer N."/>
            <person name="Luecker S."/>
            <person name="Lage O.M."/>
            <person name="Pohl T."/>
            <person name="Merkel B.J."/>
            <person name="Hornburger P."/>
            <person name="Mueller R.-W."/>
            <person name="Bruemmer F."/>
            <person name="Labrenz M."/>
            <person name="Spormann A.M."/>
            <person name="Op den Camp H."/>
            <person name="Overmann J."/>
            <person name="Amann R."/>
            <person name="Jetten M.S.M."/>
            <person name="Mascher T."/>
            <person name="Medema M.H."/>
            <person name="Devos D.P."/>
            <person name="Kaster A.-K."/>
            <person name="Ovreas L."/>
            <person name="Rohde M."/>
            <person name="Galperin M.Y."/>
            <person name="Jogler C."/>
        </authorList>
    </citation>
    <scope>NUCLEOTIDE SEQUENCE [LARGE SCALE GENOMIC DNA]</scope>
    <source>
        <strain evidence="1 2">V202</strain>
    </source>
</reference>
<protein>
    <submittedName>
        <fullName evidence="1">Uncharacterized protein</fullName>
    </submittedName>
</protein>
<keyword evidence="2" id="KW-1185">Reference proteome</keyword>
<evidence type="ECO:0000313" key="2">
    <source>
        <dbReference type="Proteomes" id="UP000318384"/>
    </source>
</evidence>
<gene>
    <name evidence="1" type="ORF">V202x_42870</name>
</gene>
<accession>A0A517X063</accession>
<dbReference type="Proteomes" id="UP000318384">
    <property type="component" value="Chromosome"/>
</dbReference>